<keyword evidence="1" id="KW-1133">Transmembrane helix</keyword>
<dbReference type="EMBL" id="JBHSXS010000032">
    <property type="protein sequence ID" value="MFC6884971.1"/>
    <property type="molecule type" value="Genomic_DNA"/>
</dbReference>
<feature type="transmembrane region" description="Helical" evidence="1">
    <location>
        <begin position="37"/>
        <end position="55"/>
    </location>
</feature>
<reference evidence="3" key="1">
    <citation type="journal article" date="2019" name="Int. J. Syst. Evol. Microbiol.">
        <title>The Global Catalogue of Microorganisms (GCM) 10K type strain sequencing project: providing services to taxonomists for standard genome sequencing and annotation.</title>
        <authorList>
            <consortium name="The Broad Institute Genomics Platform"/>
            <consortium name="The Broad Institute Genome Sequencing Center for Infectious Disease"/>
            <person name="Wu L."/>
            <person name="Ma J."/>
        </authorList>
    </citation>
    <scope>NUCLEOTIDE SEQUENCE [LARGE SCALE GENOMIC DNA]</scope>
    <source>
        <strain evidence="3">JCM 3369</strain>
    </source>
</reference>
<keyword evidence="3" id="KW-1185">Reference proteome</keyword>
<evidence type="ECO:0000256" key="1">
    <source>
        <dbReference type="SAM" id="Phobius"/>
    </source>
</evidence>
<proteinExistence type="predicted"/>
<evidence type="ECO:0000313" key="2">
    <source>
        <dbReference type="EMBL" id="MFC6884971.1"/>
    </source>
</evidence>
<keyword evidence="1" id="KW-0472">Membrane</keyword>
<keyword evidence="1" id="KW-0812">Transmembrane</keyword>
<evidence type="ECO:0000313" key="3">
    <source>
        <dbReference type="Proteomes" id="UP001596380"/>
    </source>
</evidence>
<accession>A0ABW2CT60</accession>
<comment type="caution">
    <text evidence="2">The sequence shown here is derived from an EMBL/GenBank/DDBJ whole genome shotgun (WGS) entry which is preliminary data.</text>
</comment>
<gene>
    <name evidence="2" type="ORF">ACFQKB_34800</name>
</gene>
<dbReference type="RefSeq" id="WP_160821324.1">
    <property type="nucleotide sequence ID" value="NZ_JBHSXE010000001.1"/>
</dbReference>
<dbReference type="Proteomes" id="UP001596380">
    <property type="component" value="Unassembled WGS sequence"/>
</dbReference>
<evidence type="ECO:0008006" key="4">
    <source>
        <dbReference type="Google" id="ProtNLM"/>
    </source>
</evidence>
<sequence>MDDYVVSIIRTWVPVAVGTALTWLARELGIVLDKDTSAMATTVAVALVIAVYYAAARAVEQRWPAVGRVLVALGLRKSPQYVVAKSVRRSAQAG</sequence>
<name>A0ABW2CT60_9ACTN</name>
<feature type="transmembrane region" description="Helical" evidence="1">
    <location>
        <begin position="7"/>
        <end position="25"/>
    </location>
</feature>
<protein>
    <recommendedName>
        <fullName evidence="4">Holin</fullName>
    </recommendedName>
</protein>
<organism evidence="2 3">
    <name type="scientific">Actinomadura yumaensis</name>
    <dbReference type="NCBI Taxonomy" id="111807"/>
    <lineage>
        <taxon>Bacteria</taxon>
        <taxon>Bacillati</taxon>
        <taxon>Actinomycetota</taxon>
        <taxon>Actinomycetes</taxon>
        <taxon>Streptosporangiales</taxon>
        <taxon>Thermomonosporaceae</taxon>
        <taxon>Actinomadura</taxon>
    </lineage>
</organism>